<proteinExistence type="predicted"/>
<organism evidence="9 10">
    <name type="scientific">Ziziphus jujuba var. spinosa</name>
    <dbReference type="NCBI Taxonomy" id="714518"/>
    <lineage>
        <taxon>Eukaryota</taxon>
        <taxon>Viridiplantae</taxon>
        <taxon>Streptophyta</taxon>
        <taxon>Embryophyta</taxon>
        <taxon>Tracheophyta</taxon>
        <taxon>Spermatophyta</taxon>
        <taxon>Magnoliopsida</taxon>
        <taxon>eudicotyledons</taxon>
        <taxon>Gunneridae</taxon>
        <taxon>Pentapetalae</taxon>
        <taxon>rosids</taxon>
        <taxon>fabids</taxon>
        <taxon>Rosales</taxon>
        <taxon>Rhamnaceae</taxon>
        <taxon>Paliureae</taxon>
        <taxon>Ziziphus</taxon>
    </lineage>
</organism>
<feature type="chain" id="PRO_5037077921" description="BHLH domain-containing protein" evidence="7">
    <location>
        <begin position="20"/>
        <end position="690"/>
    </location>
</feature>
<evidence type="ECO:0000259" key="8">
    <source>
        <dbReference type="PROSITE" id="PS50888"/>
    </source>
</evidence>
<accession>A0A978UGJ1</accession>
<dbReference type="GO" id="GO:0080090">
    <property type="term" value="P:regulation of primary metabolic process"/>
    <property type="evidence" value="ECO:0007669"/>
    <property type="project" value="UniProtKB-ARBA"/>
</dbReference>
<gene>
    <name evidence="9" type="ORF">FEM48_Zijuj11G0034200</name>
</gene>
<dbReference type="SMART" id="SM00353">
    <property type="entry name" value="HLH"/>
    <property type="match status" value="1"/>
</dbReference>
<feature type="region of interest" description="Disordered" evidence="6">
    <location>
        <begin position="548"/>
        <end position="591"/>
    </location>
</feature>
<dbReference type="Pfam" id="PF14215">
    <property type="entry name" value="bHLH-MYC_N"/>
    <property type="match status" value="2"/>
</dbReference>
<evidence type="ECO:0000256" key="5">
    <source>
        <dbReference type="ARBA" id="ARBA00023242"/>
    </source>
</evidence>
<dbReference type="Pfam" id="PF22754">
    <property type="entry name" value="bHLH-TF_ACT-like_plant"/>
    <property type="match status" value="1"/>
</dbReference>
<keyword evidence="3" id="KW-0010">Activator</keyword>
<dbReference type="InterPro" id="IPR025610">
    <property type="entry name" value="MYC/MYB_N"/>
</dbReference>
<keyword evidence="7" id="KW-0732">Signal</keyword>
<dbReference type="InterPro" id="IPR036638">
    <property type="entry name" value="HLH_DNA-bd_sf"/>
</dbReference>
<evidence type="ECO:0000256" key="1">
    <source>
        <dbReference type="ARBA" id="ARBA00004123"/>
    </source>
</evidence>
<feature type="compositionally biased region" description="Polar residues" evidence="6">
    <location>
        <begin position="569"/>
        <end position="579"/>
    </location>
</feature>
<protein>
    <recommendedName>
        <fullName evidence="8">BHLH domain-containing protein</fullName>
    </recommendedName>
</protein>
<dbReference type="GO" id="GO:0046983">
    <property type="term" value="F:protein dimerization activity"/>
    <property type="evidence" value="ECO:0007669"/>
    <property type="project" value="InterPro"/>
</dbReference>
<dbReference type="InterPro" id="IPR054502">
    <property type="entry name" value="bHLH-TF_ACT-like_plant"/>
</dbReference>
<dbReference type="AlphaFoldDB" id="A0A978UGJ1"/>
<reference evidence="9" key="1">
    <citation type="journal article" date="2021" name="Front. Plant Sci.">
        <title>Chromosome-Scale Genome Assembly for Chinese Sour Jujube and Insights Into Its Genome Evolution and Domestication Signature.</title>
        <authorList>
            <person name="Shen L.-Y."/>
            <person name="Luo H."/>
            <person name="Wang X.-L."/>
            <person name="Wang X.-M."/>
            <person name="Qiu X.-J."/>
            <person name="Liu H."/>
            <person name="Zhou S.-S."/>
            <person name="Jia K.-H."/>
            <person name="Nie S."/>
            <person name="Bao Y.-T."/>
            <person name="Zhang R.-G."/>
            <person name="Yun Q.-Z."/>
            <person name="Chai Y.-H."/>
            <person name="Lu J.-Y."/>
            <person name="Li Y."/>
            <person name="Zhao S.-W."/>
            <person name="Mao J.-F."/>
            <person name="Jia S.-G."/>
            <person name="Mao Y.-M."/>
        </authorList>
    </citation>
    <scope>NUCLEOTIDE SEQUENCE</scope>
    <source>
        <strain evidence="9">AT0</strain>
        <tissue evidence="9">Leaf</tissue>
    </source>
</reference>
<evidence type="ECO:0000256" key="4">
    <source>
        <dbReference type="ARBA" id="ARBA00023163"/>
    </source>
</evidence>
<dbReference type="Pfam" id="PF00010">
    <property type="entry name" value="HLH"/>
    <property type="match status" value="1"/>
</dbReference>
<keyword evidence="2" id="KW-0805">Transcription regulation</keyword>
<dbReference type="PANTHER" id="PTHR46266">
    <property type="entry name" value="TRANSCRIPTION FACTOR TT8"/>
    <property type="match status" value="1"/>
</dbReference>
<evidence type="ECO:0000313" key="10">
    <source>
        <dbReference type="Proteomes" id="UP000813462"/>
    </source>
</evidence>
<dbReference type="GO" id="GO:0005634">
    <property type="term" value="C:nucleus"/>
    <property type="evidence" value="ECO:0007669"/>
    <property type="project" value="UniProtKB-SubCell"/>
</dbReference>
<evidence type="ECO:0000256" key="7">
    <source>
        <dbReference type="SAM" id="SignalP"/>
    </source>
</evidence>
<evidence type="ECO:0000313" key="9">
    <source>
        <dbReference type="EMBL" id="KAH7513922.1"/>
    </source>
</evidence>
<keyword evidence="5" id="KW-0539">Nucleus</keyword>
<feature type="compositionally biased region" description="Basic and acidic residues" evidence="6">
    <location>
        <begin position="548"/>
        <end position="568"/>
    </location>
</feature>
<evidence type="ECO:0000256" key="6">
    <source>
        <dbReference type="SAM" id="MobiDB-lite"/>
    </source>
</evidence>
<dbReference type="SUPFAM" id="SSF47459">
    <property type="entry name" value="HLH, helix-loop-helix DNA-binding domain"/>
    <property type="match status" value="1"/>
</dbReference>
<dbReference type="Proteomes" id="UP000813462">
    <property type="component" value="Unassembled WGS sequence"/>
</dbReference>
<evidence type="ECO:0000256" key="3">
    <source>
        <dbReference type="ARBA" id="ARBA00023159"/>
    </source>
</evidence>
<feature type="domain" description="BHLH" evidence="8">
    <location>
        <begin position="497"/>
        <end position="546"/>
    </location>
</feature>
<comment type="caution">
    <text evidence="9">The sequence shown here is derived from an EMBL/GenBank/DDBJ whole genome shotgun (WGS) entry which is preliminary data.</text>
</comment>
<dbReference type="EMBL" id="JAEACU010000011">
    <property type="protein sequence ID" value="KAH7513922.1"/>
    <property type="molecule type" value="Genomic_DNA"/>
</dbReference>
<keyword evidence="4" id="KW-0804">Transcription</keyword>
<dbReference type="Gene3D" id="4.10.280.10">
    <property type="entry name" value="Helix-loop-helix DNA-binding domain"/>
    <property type="match status" value="1"/>
</dbReference>
<evidence type="ECO:0000256" key="2">
    <source>
        <dbReference type="ARBA" id="ARBA00023015"/>
    </source>
</evidence>
<feature type="signal peptide" evidence="7">
    <location>
        <begin position="1"/>
        <end position="19"/>
    </location>
</feature>
<name>A0A978UGJ1_ZIZJJ</name>
<dbReference type="PANTHER" id="PTHR46266:SF3">
    <property type="entry name" value="TRANSCRIPTION FACTOR EGL1"/>
    <property type="match status" value="1"/>
</dbReference>
<dbReference type="InterPro" id="IPR011598">
    <property type="entry name" value="bHLH_dom"/>
</dbReference>
<dbReference type="PROSITE" id="PS50888">
    <property type="entry name" value="BHLH"/>
    <property type="match status" value="1"/>
</dbReference>
<sequence>MLVLGYVILLLYAMNMATGLENQDGQPENLKKQLALAHFFYFLFSFLFCRVLEWSDGYYNGDIKTRKTVQAVELNADQMGLQRSEQLRELYESLSAGEASPQSRRPSAALSPEDLSDAEWYYLVCMSFVFNIGQGYSSFFYSEIIQSTYNWEVPICSLGLFTFKYNRAMLRLSFTIEVVKENKGVFSLPQVAYSIYILPGRTLANDKPIWLCNAHFADSKVFSRSLLAKTVVCFPFLGGVVELGVTELVMEDPDIIQQIKTSILEIPYPIVSRNANLCAGNARNDLDHDPVETKSVPVLGSDELDMASPNDNSDGFELNQLADDSLIIEGINGGASQVQSWQFMDDDELSNCIPHSMDSSDCISQTLLNPEKPASGPKSEMVGDHQLQDLQDCNHTRLSALDLQSNDVHYQGVLSALLKSSHQLLLGPLFQNSHQESSFISWKKGGFVKCPKPRGEISQNLVKKVLFEVPRMHAACRLESPEDNGNRDGVWRPEADEIGMNHALSERRRREKLNKRFSILKSLVPSISKVEYLKVLERKVEELEYFRESTEIEPKTKRQPQDTTERTSDNYGNNKTSSGKKPLINKRKASDIDESEQGINYGVQEDGLADNVTVSMKNNSVTIEIMCSWREGVLLEIMDALSNLHLDSHSVQSSIIDGILSLTIKSKFKGSTLGSARKIKQALQRFVGSC</sequence>
<comment type="subcellular location">
    <subcellularLocation>
        <location evidence="1">Nucleus</location>
    </subcellularLocation>
</comment>